<keyword evidence="4" id="KW-0410">Iron transport</keyword>
<accession>A0A845AKD3</accession>
<dbReference type="Gene3D" id="2.40.170.20">
    <property type="entry name" value="TonB-dependent receptor, beta-barrel domain"/>
    <property type="match status" value="1"/>
</dbReference>
<comment type="caution">
    <text evidence="15">The sequence shown here is derived from an EMBL/GenBank/DDBJ whole genome shotgun (WGS) entry which is preliminary data.</text>
</comment>
<keyword evidence="12" id="KW-0732">Signal</keyword>
<dbReference type="InterPro" id="IPR039426">
    <property type="entry name" value="TonB-dep_rcpt-like"/>
</dbReference>
<feature type="domain" description="TonB-dependent receptor plug" evidence="14">
    <location>
        <begin position="67"/>
        <end position="173"/>
    </location>
</feature>
<comment type="similarity">
    <text evidence="11">Belongs to the TonB-dependent receptor family.</text>
</comment>
<evidence type="ECO:0000256" key="2">
    <source>
        <dbReference type="ARBA" id="ARBA00022448"/>
    </source>
</evidence>
<gene>
    <name evidence="15" type="ORF">GRI58_12380</name>
</gene>
<dbReference type="Pfam" id="PF00593">
    <property type="entry name" value="TonB_dep_Rec_b-barrel"/>
    <property type="match status" value="1"/>
</dbReference>
<evidence type="ECO:0000259" key="13">
    <source>
        <dbReference type="Pfam" id="PF00593"/>
    </source>
</evidence>
<dbReference type="EMBL" id="WTYA01000010">
    <property type="protein sequence ID" value="MXP29613.1"/>
    <property type="molecule type" value="Genomic_DNA"/>
</dbReference>
<keyword evidence="7" id="KW-0406">Ion transport</keyword>
<keyword evidence="9 11" id="KW-0472">Membrane</keyword>
<keyword evidence="5" id="KW-0812">Transmembrane</keyword>
<dbReference type="SUPFAM" id="SSF56935">
    <property type="entry name" value="Porins"/>
    <property type="match status" value="1"/>
</dbReference>
<evidence type="ECO:0000256" key="4">
    <source>
        <dbReference type="ARBA" id="ARBA00022496"/>
    </source>
</evidence>
<evidence type="ECO:0000313" key="15">
    <source>
        <dbReference type="EMBL" id="MXP29613.1"/>
    </source>
</evidence>
<evidence type="ECO:0000256" key="9">
    <source>
        <dbReference type="ARBA" id="ARBA00023136"/>
    </source>
</evidence>
<feature type="signal peptide" evidence="12">
    <location>
        <begin position="1"/>
        <end position="23"/>
    </location>
</feature>
<evidence type="ECO:0000256" key="7">
    <source>
        <dbReference type="ARBA" id="ARBA00023065"/>
    </source>
</evidence>
<dbReference type="OrthoDB" id="127311at2"/>
<dbReference type="Pfam" id="PF07715">
    <property type="entry name" value="Plug"/>
    <property type="match status" value="1"/>
</dbReference>
<keyword evidence="3" id="KW-1134">Transmembrane beta strand</keyword>
<organism evidence="15 16">
    <name type="scientific">Qipengyuania algicida</name>
    <dbReference type="NCBI Taxonomy" id="1836209"/>
    <lineage>
        <taxon>Bacteria</taxon>
        <taxon>Pseudomonadati</taxon>
        <taxon>Pseudomonadota</taxon>
        <taxon>Alphaproteobacteria</taxon>
        <taxon>Sphingomonadales</taxon>
        <taxon>Erythrobacteraceae</taxon>
        <taxon>Qipengyuania</taxon>
    </lineage>
</organism>
<dbReference type="RefSeq" id="WP_160753920.1">
    <property type="nucleotide sequence ID" value="NZ_WTYA01000010.1"/>
</dbReference>
<keyword evidence="16" id="KW-1185">Reference proteome</keyword>
<dbReference type="InterPro" id="IPR036942">
    <property type="entry name" value="Beta-barrel_TonB_sf"/>
</dbReference>
<evidence type="ECO:0000256" key="11">
    <source>
        <dbReference type="RuleBase" id="RU003357"/>
    </source>
</evidence>
<name>A0A845AKD3_9SPHN</name>
<evidence type="ECO:0000313" key="16">
    <source>
        <dbReference type="Proteomes" id="UP000439780"/>
    </source>
</evidence>
<sequence>MKVLPLCLGVSALALTWGVPAFAQDDAATSTGTVTSESGQTAAGDRADSPNAVGEIVVTATRRSENLMTSPISASVLSGSQLANKGVTDVDALQFAMPSVVVNNFGQGNNFNVRGIGKAEHNTQTTTGVIVYRDGVPTFPGYVQGEPYYDIANIQLLRGPQGTIVGQNATGGAVFVNTNDPVIEGGVHGYVQAQAGNYADLGAQGAVNLPISDTFAMRVSLFGERRDGFYNITGPGGATYSDNNDLRMAAGRISFLWKPSANFSVLSKTDLGYMNFGAYPASPYWQSMKTLPNGSANPRYADLFDITANAPMGARDKFVRSILKLEYVTDGGMKFRSVSSLQNANTLYQTDLDGTSSDSLNPITLQPVPNSYFFDTVTETQVTQEFNIISPDNQRVTWLAGAFGLWNTYFFPAPYDNFTINVCYPVATNPACLYQLKGRNPERSLAAFGQIGFKITPSLKLEVGGRYTASRSTNHVDVMQYGTYIPDEQTVTSDNFSYKVSLGWQASPDQYLYGFVATGFRPGGLNVPVGLGLPTPFDPETVQSFEAGWKGNFLNGKLRTTLDGYYNNYKNFQVIIGYPNYPTFGIELNVPGTTKIYGFEATTELNLGNFSLNAGVNVLHSELAQFYASDSRLPSTTPCDPNAGPTSATCIDLKGREQTYAPNFTFNVGAQYKIPLGEKSTLTPRVNFGHIAPQWATLFENPALGDRLVARNVLNAQLELSRGDWSITAYATNLTDQHYPGALISGLYLAGPPRQYGVKIFKTF</sequence>
<dbReference type="GO" id="GO:0009279">
    <property type="term" value="C:cell outer membrane"/>
    <property type="evidence" value="ECO:0007669"/>
    <property type="project" value="UniProtKB-SubCell"/>
</dbReference>
<keyword evidence="10" id="KW-0998">Cell outer membrane</keyword>
<evidence type="ECO:0000256" key="3">
    <source>
        <dbReference type="ARBA" id="ARBA00022452"/>
    </source>
</evidence>
<dbReference type="InterPro" id="IPR000531">
    <property type="entry name" value="Beta-barrel_TonB"/>
</dbReference>
<keyword evidence="8 11" id="KW-0798">TonB box</keyword>
<proteinExistence type="inferred from homology"/>
<evidence type="ECO:0000256" key="8">
    <source>
        <dbReference type="ARBA" id="ARBA00023077"/>
    </source>
</evidence>
<evidence type="ECO:0000256" key="12">
    <source>
        <dbReference type="SAM" id="SignalP"/>
    </source>
</evidence>
<comment type="subcellular location">
    <subcellularLocation>
        <location evidence="1">Cell outer membrane</location>
        <topology evidence="1">Multi-pass membrane protein</topology>
    </subcellularLocation>
</comment>
<feature type="domain" description="TonB-dependent receptor-like beta-barrel" evidence="13">
    <location>
        <begin position="290"/>
        <end position="734"/>
    </location>
</feature>
<feature type="chain" id="PRO_5032470493" evidence="12">
    <location>
        <begin position="24"/>
        <end position="764"/>
    </location>
</feature>
<reference evidence="15 16" key="1">
    <citation type="submission" date="2019-12" db="EMBL/GenBank/DDBJ databases">
        <title>Genomic-based taxomic classification of the family Erythrobacteraceae.</title>
        <authorList>
            <person name="Xu L."/>
        </authorList>
    </citation>
    <scope>NUCLEOTIDE SEQUENCE [LARGE SCALE GENOMIC DNA]</scope>
    <source>
        <strain evidence="15 16">KEMB 9005-328</strain>
    </source>
</reference>
<protein>
    <submittedName>
        <fullName evidence="15">TonB-dependent receptor</fullName>
    </submittedName>
</protein>
<dbReference type="PANTHER" id="PTHR32552">
    <property type="entry name" value="FERRICHROME IRON RECEPTOR-RELATED"/>
    <property type="match status" value="1"/>
</dbReference>
<dbReference type="InterPro" id="IPR012910">
    <property type="entry name" value="Plug_dom"/>
</dbReference>
<dbReference type="Proteomes" id="UP000439780">
    <property type="component" value="Unassembled WGS sequence"/>
</dbReference>
<evidence type="ECO:0000259" key="14">
    <source>
        <dbReference type="Pfam" id="PF07715"/>
    </source>
</evidence>
<evidence type="ECO:0000256" key="6">
    <source>
        <dbReference type="ARBA" id="ARBA00023004"/>
    </source>
</evidence>
<evidence type="ECO:0000256" key="10">
    <source>
        <dbReference type="ARBA" id="ARBA00023237"/>
    </source>
</evidence>
<evidence type="ECO:0000256" key="5">
    <source>
        <dbReference type="ARBA" id="ARBA00022692"/>
    </source>
</evidence>
<keyword evidence="15" id="KW-0675">Receptor</keyword>
<keyword evidence="6" id="KW-0408">Iron</keyword>
<evidence type="ECO:0000256" key="1">
    <source>
        <dbReference type="ARBA" id="ARBA00004571"/>
    </source>
</evidence>
<dbReference type="AlphaFoldDB" id="A0A845AKD3"/>
<dbReference type="GO" id="GO:0006826">
    <property type="term" value="P:iron ion transport"/>
    <property type="evidence" value="ECO:0007669"/>
    <property type="project" value="UniProtKB-KW"/>
</dbReference>
<keyword evidence="2" id="KW-0813">Transport</keyword>
<dbReference type="PANTHER" id="PTHR32552:SF81">
    <property type="entry name" value="TONB-DEPENDENT OUTER MEMBRANE RECEPTOR"/>
    <property type="match status" value="1"/>
</dbReference>